<accession>A0A1H8Y4D1</accession>
<proteinExistence type="predicted"/>
<dbReference type="Proteomes" id="UP000198847">
    <property type="component" value="Unassembled WGS sequence"/>
</dbReference>
<dbReference type="EMBL" id="FODY01000042">
    <property type="protein sequence ID" value="SEP46936.1"/>
    <property type="molecule type" value="Genomic_DNA"/>
</dbReference>
<keyword evidence="2" id="KW-1185">Reference proteome</keyword>
<dbReference type="AlphaFoldDB" id="A0A1H8Y4D1"/>
<protein>
    <submittedName>
        <fullName evidence="1">Uncharacterized protein</fullName>
    </submittedName>
</protein>
<organism evidence="1 2">
    <name type="scientific">Propionispora vibrioides</name>
    <dbReference type="NCBI Taxonomy" id="112903"/>
    <lineage>
        <taxon>Bacteria</taxon>
        <taxon>Bacillati</taxon>
        <taxon>Bacillota</taxon>
        <taxon>Negativicutes</taxon>
        <taxon>Selenomonadales</taxon>
        <taxon>Sporomusaceae</taxon>
        <taxon>Propionispora</taxon>
    </lineage>
</organism>
<reference evidence="1 2" key="1">
    <citation type="submission" date="2016-10" db="EMBL/GenBank/DDBJ databases">
        <authorList>
            <person name="de Groot N.N."/>
        </authorList>
    </citation>
    <scope>NUCLEOTIDE SEQUENCE [LARGE SCALE GENOMIC DNA]</scope>
    <source>
        <strain evidence="1 2">DSM 13305</strain>
    </source>
</reference>
<evidence type="ECO:0000313" key="2">
    <source>
        <dbReference type="Proteomes" id="UP000198847"/>
    </source>
</evidence>
<evidence type="ECO:0000313" key="1">
    <source>
        <dbReference type="EMBL" id="SEP46936.1"/>
    </source>
</evidence>
<name>A0A1H8Y4D1_9FIRM</name>
<dbReference type="RefSeq" id="WP_091752192.1">
    <property type="nucleotide sequence ID" value="NZ_FODY01000042.1"/>
</dbReference>
<sequence>MIRKATTSNNKKTKMETIKKYFANSTSLSLSSSIQDFEEFFGFNVRNRSSIDDIFESLEFFGISKFIIELLLSSEIIPSPLDLLDKELISPTVESYQSFLESLKLDLRFELLEESMIKLNRSSNSQIYKILHPEDSYNSVTSSFNQYLALANVHDFPNSRLKIEIEPSISPLFFQHLINRQSRNIKIDSFHLFKEFKSIFIPRYIDSTVFPRKNSNNHNILFAEVNTMHLLLLYLKQYINNQTAYNPLFTLFLYNKYSRLLYPLSMLLDPEKIDILDIHHLLNIEQTFSGIFLINYFMINDLIEPEKELIAMYIENLLPALKIYIYKLLETQIDNNTRNIPPRFRLSCLIYDTFRSYRDNTYNQLLYDLTERSAILYQSLKNDNHTNYTQAFFQLRQAIYLKYFKI</sequence>
<gene>
    <name evidence="1" type="ORF">SAMN04490178_1421</name>
</gene>